<reference evidence="2" key="1">
    <citation type="journal article" date="2023" name="Genome Biol. Evol.">
        <title>Long-read-based Genome Assembly of Drosophila gunungcola Reveals Fewer Chemosensory Genes in Flower-breeding Species.</title>
        <authorList>
            <person name="Negi A."/>
            <person name="Liao B.Y."/>
            <person name="Yeh S.D."/>
        </authorList>
    </citation>
    <scope>NUCLEOTIDE SEQUENCE</scope>
    <source>
        <strain evidence="2">Sukarami</strain>
    </source>
</reference>
<evidence type="ECO:0000313" key="3">
    <source>
        <dbReference type="Proteomes" id="UP001059596"/>
    </source>
</evidence>
<name>A0A9Q0BMQ7_9MUSC</name>
<feature type="compositionally biased region" description="Polar residues" evidence="1">
    <location>
        <begin position="92"/>
        <end position="102"/>
    </location>
</feature>
<protein>
    <submittedName>
        <fullName evidence="2">Uncharacterized protein</fullName>
    </submittedName>
</protein>
<comment type="caution">
    <text evidence="2">The sequence shown here is derived from an EMBL/GenBank/DDBJ whole genome shotgun (WGS) entry which is preliminary data.</text>
</comment>
<organism evidence="2 3">
    <name type="scientific">Drosophila gunungcola</name>
    <name type="common">fruit fly</name>
    <dbReference type="NCBI Taxonomy" id="103775"/>
    <lineage>
        <taxon>Eukaryota</taxon>
        <taxon>Metazoa</taxon>
        <taxon>Ecdysozoa</taxon>
        <taxon>Arthropoda</taxon>
        <taxon>Hexapoda</taxon>
        <taxon>Insecta</taxon>
        <taxon>Pterygota</taxon>
        <taxon>Neoptera</taxon>
        <taxon>Endopterygota</taxon>
        <taxon>Diptera</taxon>
        <taxon>Brachycera</taxon>
        <taxon>Muscomorpha</taxon>
        <taxon>Ephydroidea</taxon>
        <taxon>Drosophilidae</taxon>
        <taxon>Drosophila</taxon>
        <taxon>Sophophora</taxon>
    </lineage>
</organism>
<sequence length="111" mass="13200">MLMKRQRNLQKSGIYREPEKTPRTFAKHMSMACFFVFFSVFRPWDLPTEILLFASQHAKCYKDTPACTQTSIIRTKRFYQNMLMLRGHRVANRSSRNMSTTMKAPKETKNR</sequence>
<dbReference type="EMBL" id="JAMKOV010000012">
    <property type="protein sequence ID" value="KAI8037521.1"/>
    <property type="molecule type" value="Genomic_DNA"/>
</dbReference>
<feature type="region of interest" description="Disordered" evidence="1">
    <location>
        <begin position="90"/>
        <end position="111"/>
    </location>
</feature>
<dbReference type="AlphaFoldDB" id="A0A9Q0BMQ7"/>
<keyword evidence="3" id="KW-1185">Reference proteome</keyword>
<proteinExistence type="predicted"/>
<dbReference type="Proteomes" id="UP001059596">
    <property type="component" value="Unassembled WGS sequence"/>
</dbReference>
<evidence type="ECO:0000313" key="2">
    <source>
        <dbReference type="EMBL" id="KAI8037521.1"/>
    </source>
</evidence>
<evidence type="ECO:0000256" key="1">
    <source>
        <dbReference type="SAM" id="MobiDB-lite"/>
    </source>
</evidence>
<gene>
    <name evidence="2" type="ORF">M5D96_009673</name>
</gene>
<accession>A0A9Q0BMQ7</accession>